<protein>
    <recommendedName>
        <fullName evidence="3">Lipoyl-binding domain-containing protein</fullName>
    </recommendedName>
</protein>
<dbReference type="InterPro" id="IPR050537">
    <property type="entry name" value="2-oxoacid_dehydrogenase"/>
</dbReference>
<evidence type="ECO:0000313" key="5">
    <source>
        <dbReference type="EMBL" id="GIL99440.1"/>
    </source>
</evidence>
<name>A0A8J4C214_9CHLO</name>
<accession>A0A8J4C214</accession>
<dbReference type="SUPFAM" id="SSF51230">
    <property type="entry name" value="Single hybrid motif"/>
    <property type="match status" value="1"/>
</dbReference>
<feature type="non-terminal residue" evidence="4">
    <location>
        <position position="1"/>
    </location>
</feature>
<evidence type="ECO:0000259" key="3">
    <source>
        <dbReference type="PROSITE" id="PS50968"/>
    </source>
</evidence>
<dbReference type="PANTHER" id="PTHR43416">
    <property type="entry name" value="DIHYDROLIPOYLLYSINE-RESIDUE SUCCINYLTRANSFERASE COMPONENT OF 2-OXOGLUTARATE DEHYDROGENASE COMPLEX, MITOCHONDRIAL-RELATED"/>
    <property type="match status" value="1"/>
</dbReference>
<comment type="similarity">
    <text evidence="1">Belongs to the 2-oxoacid dehydrogenase family.</text>
</comment>
<dbReference type="Gene3D" id="2.40.50.100">
    <property type="match status" value="1"/>
</dbReference>
<evidence type="ECO:0000313" key="4">
    <source>
        <dbReference type="EMBL" id="GIL72956.1"/>
    </source>
</evidence>
<dbReference type="PANTHER" id="PTHR43416:SF5">
    <property type="entry name" value="DIHYDROLIPOYLLYSINE-RESIDUE SUCCINYLTRANSFERASE COMPONENT OF 2-OXOGLUTARATE DEHYDROGENASE COMPLEX, MITOCHONDRIAL"/>
    <property type="match status" value="1"/>
</dbReference>
<dbReference type="AlphaFoldDB" id="A0A8J4C214"/>
<evidence type="ECO:0000256" key="1">
    <source>
        <dbReference type="ARBA" id="ARBA00007317"/>
    </source>
</evidence>
<dbReference type="Pfam" id="PF00364">
    <property type="entry name" value="Biotin_lipoyl"/>
    <property type="match status" value="1"/>
</dbReference>
<proteinExistence type="inferred from homology"/>
<gene>
    <name evidence="4" type="ORF">Vretifemale_3199</name>
    <name evidence="5" type="ORF">Vretimale_4603</name>
</gene>
<comment type="caution">
    <text evidence="4">The sequence shown here is derived from an EMBL/GenBank/DDBJ whole genome shotgun (WGS) entry which is preliminary data.</text>
</comment>
<evidence type="ECO:0000313" key="6">
    <source>
        <dbReference type="Proteomes" id="UP000747110"/>
    </source>
</evidence>
<dbReference type="GO" id="GO:0005739">
    <property type="term" value="C:mitochondrion"/>
    <property type="evidence" value="ECO:0007669"/>
    <property type="project" value="TreeGrafter"/>
</dbReference>
<dbReference type="Proteomes" id="UP000747110">
    <property type="component" value="Unassembled WGS sequence"/>
</dbReference>
<dbReference type="OrthoDB" id="5391403at2759"/>
<dbReference type="GO" id="GO:0004149">
    <property type="term" value="F:dihydrolipoyllysine-residue succinyltransferase activity"/>
    <property type="evidence" value="ECO:0007669"/>
    <property type="project" value="TreeGrafter"/>
</dbReference>
<keyword evidence="6" id="KW-1185">Reference proteome</keyword>
<evidence type="ECO:0000256" key="2">
    <source>
        <dbReference type="ARBA" id="ARBA00022823"/>
    </source>
</evidence>
<dbReference type="CDD" id="cd06849">
    <property type="entry name" value="lipoyl_domain"/>
    <property type="match status" value="1"/>
</dbReference>
<dbReference type="InterPro" id="IPR011053">
    <property type="entry name" value="Single_hybrid_motif"/>
</dbReference>
<reference evidence="4" key="1">
    <citation type="journal article" date="2021" name="Proc. Natl. Acad. Sci. U.S.A.">
        <title>Three genomes in the algal genus Volvox reveal the fate of a haploid sex-determining region after a transition to homothallism.</title>
        <authorList>
            <person name="Yamamoto K."/>
            <person name="Hamaji T."/>
            <person name="Kawai-Toyooka H."/>
            <person name="Matsuzaki R."/>
            <person name="Takahashi F."/>
            <person name="Nishimura Y."/>
            <person name="Kawachi M."/>
            <person name="Noguchi H."/>
            <person name="Minakuchi Y."/>
            <person name="Umen J.G."/>
            <person name="Toyoda A."/>
            <person name="Nozaki H."/>
        </authorList>
    </citation>
    <scope>NUCLEOTIDE SEQUENCE</scope>
    <source>
        <strain evidence="5">NIES-3785</strain>
        <strain evidence="4">NIES-3786</strain>
    </source>
</reference>
<sequence>CKHLHLYKASLFVSATSLESYSALPKRGPGIAACGGALAMASRYVICQALQLLASSAPSPSASVLPLQAARCISSSAFRLWPDVIVPSMGESIKEGVIATVHKQARQPVREDEVIAQIETDKVTIDIKAPAAGVLQQLLIKPSDLVVAGQVVAVVGAAGPVAPNTPSTSKADASLASEASTSGRRAAIHFPPRFTVAGLRISELPEPEYAAAIAAADADGSQNVPHLEQGLVQPLTPAPAAPAAPQYPLPAAKAAPPPFTKNKLQYITRPDGRGGPPRRPLTERELDMINLGGVY</sequence>
<dbReference type="EMBL" id="BNCQ01000006">
    <property type="protein sequence ID" value="GIL99440.1"/>
    <property type="molecule type" value="Genomic_DNA"/>
</dbReference>
<dbReference type="Proteomes" id="UP000722791">
    <property type="component" value="Unassembled WGS sequence"/>
</dbReference>
<dbReference type="PROSITE" id="PS50968">
    <property type="entry name" value="BIOTINYL_LIPOYL"/>
    <property type="match status" value="1"/>
</dbReference>
<dbReference type="GO" id="GO:0006099">
    <property type="term" value="P:tricarboxylic acid cycle"/>
    <property type="evidence" value="ECO:0007669"/>
    <property type="project" value="TreeGrafter"/>
</dbReference>
<dbReference type="EMBL" id="BNCP01000004">
    <property type="protein sequence ID" value="GIL72956.1"/>
    <property type="molecule type" value="Genomic_DNA"/>
</dbReference>
<organism evidence="4 6">
    <name type="scientific">Volvox reticuliferus</name>
    <dbReference type="NCBI Taxonomy" id="1737510"/>
    <lineage>
        <taxon>Eukaryota</taxon>
        <taxon>Viridiplantae</taxon>
        <taxon>Chlorophyta</taxon>
        <taxon>core chlorophytes</taxon>
        <taxon>Chlorophyceae</taxon>
        <taxon>CS clade</taxon>
        <taxon>Chlamydomonadales</taxon>
        <taxon>Volvocaceae</taxon>
        <taxon>Volvox</taxon>
    </lineage>
</organism>
<keyword evidence="2" id="KW-0450">Lipoyl</keyword>
<dbReference type="InterPro" id="IPR000089">
    <property type="entry name" value="Biotin_lipoyl"/>
</dbReference>
<feature type="domain" description="Lipoyl-binding" evidence="3">
    <location>
        <begin position="81"/>
        <end position="156"/>
    </location>
</feature>